<evidence type="ECO:0000256" key="1">
    <source>
        <dbReference type="SAM" id="MobiDB-lite"/>
    </source>
</evidence>
<proteinExistence type="predicted"/>
<feature type="compositionally biased region" description="Basic and acidic residues" evidence="1">
    <location>
        <begin position="471"/>
        <end position="484"/>
    </location>
</feature>
<feature type="compositionally biased region" description="Low complexity" evidence="1">
    <location>
        <begin position="571"/>
        <end position="586"/>
    </location>
</feature>
<dbReference type="Pfam" id="PF20245">
    <property type="entry name" value="DUF6600"/>
    <property type="match status" value="1"/>
</dbReference>
<gene>
    <name evidence="3" type="ORF">KAK03_09675</name>
</gene>
<sequence>MQLIVRTRASRWLAVGVLALTGLAAQAMDDPPGRVGRVADVQGRAWLQEAGQGEWIDGLRNRPLTSGDRLSTDRDGRLDLQIGSTALQLGTGSELQVLRLDDDRIELMLVAGSLGLRVQEPEVAREIELRAGDFRFLPVSPGAYRIDQDSRSSHGGVGASGELAFESRDAQLNLRAGQRAEFWLDPSDGRTHYSWSTLPGDGLAAWLQQPVWAPERRAESRYVSPEMTGADDLDRYGRWADHPEYGALWTPTTVVAGWAPYRYGRWAWVSPWGWTWVDDAPWGFAPFHYGRWVFWGGRWCWAPGRYIRRPAYAPAMVAWVGSPGVSISVGIGPQVGWVPLAPREVYYPAYRYSPRYLEHVNHPYVYGRPVPPRPPREPVMYSNRGVPGGVTMVPSNALQQRQTVAVMQHRLDDVQVQRVVQSQPARSWQAVTPPAPQGAVQAPRVLPTASPALAQPRSPAQRTLPSAAVRPENEADGNSRRDYPQRIAVPEAPGRAEAPARVEPANPSPAVRSSPAVVAPPSRTLPPAEPAVRPMEAPRAPAAPAARPAEVERPVATPPSRTLPPAEPTVRPMEAPRAPAAPATRPAEVERPMAVPPSRTLPAERPVPVRPQVERPQVERPPVERMPAERPQVERAQPERPQGERPGRQRDAEGRGNGRRDRDER</sequence>
<evidence type="ECO:0008006" key="5">
    <source>
        <dbReference type="Google" id="ProtNLM"/>
    </source>
</evidence>
<dbReference type="InterPro" id="IPR046535">
    <property type="entry name" value="DUF6600"/>
</dbReference>
<name>A0A940Y5V9_9BURK</name>
<feature type="compositionally biased region" description="Low complexity" evidence="1">
    <location>
        <begin position="530"/>
        <end position="548"/>
    </location>
</feature>
<feature type="signal peptide" evidence="2">
    <location>
        <begin position="1"/>
        <end position="27"/>
    </location>
</feature>
<dbReference type="Proteomes" id="UP000676246">
    <property type="component" value="Unassembled WGS sequence"/>
</dbReference>
<reference evidence="3 4" key="1">
    <citation type="submission" date="2021-04" db="EMBL/GenBank/DDBJ databases">
        <title>The genome sequence of Ideonella sp. 3Y2.</title>
        <authorList>
            <person name="Liu Y."/>
        </authorList>
    </citation>
    <scope>NUCLEOTIDE SEQUENCE [LARGE SCALE GENOMIC DNA]</scope>
    <source>
        <strain evidence="3 4">3Y2</strain>
    </source>
</reference>
<feature type="compositionally biased region" description="Basic and acidic residues" evidence="1">
    <location>
        <begin position="612"/>
        <end position="665"/>
    </location>
</feature>
<dbReference type="EMBL" id="JAGQDD010000005">
    <property type="protein sequence ID" value="MBQ0930759.1"/>
    <property type="molecule type" value="Genomic_DNA"/>
</dbReference>
<accession>A0A940Y5V9</accession>
<keyword evidence="4" id="KW-1185">Reference proteome</keyword>
<feature type="compositionally biased region" description="Low complexity" evidence="1">
    <location>
        <begin position="488"/>
        <end position="505"/>
    </location>
</feature>
<evidence type="ECO:0000256" key="2">
    <source>
        <dbReference type="SAM" id="SignalP"/>
    </source>
</evidence>
<comment type="caution">
    <text evidence="3">The sequence shown here is derived from an EMBL/GenBank/DDBJ whole genome shotgun (WGS) entry which is preliminary data.</text>
</comment>
<organism evidence="3 4">
    <name type="scientific">Ideonella alba</name>
    <dbReference type="NCBI Taxonomy" id="2824118"/>
    <lineage>
        <taxon>Bacteria</taxon>
        <taxon>Pseudomonadati</taxon>
        <taxon>Pseudomonadota</taxon>
        <taxon>Betaproteobacteria</taxon>
        <taxon>Burkholderiales</taxon>
        <taxon>Sphaerotilaceae</taxon>
        <taxon>Ideonella</taxon>
    </lineage>
</organism>
<evidence type="ECO:0000313" key="4">
    <source>
        <dbReference type="Proteomes" id="UP000676246"/>
    </source>
</evidence>
<feature type="region of interest" description="Disordered" evidence="1">
    <location>
        <begin position="450"/>
        <end position="665"/>
    </location>
</feature>
<feature type="chain" id="PRO_5038140780" description="FecR protein domain-containing protein" evidence="2">
    <location>
        <begin position="28"/>
        <end position="665"/>
    </location>
</feature>
<dbReference type="RefSeq" id="WP_210853758.1">
    <property type="nucleotide sequence ID" value="NZ_JAGQDD010000005.1"/>
</dbReference>
<protein>
    <recommendedName>
        <fullName evidence="5">FecR protein domain-containing protein</fullName>
    </recommendedName>
</protein>
<evidence type="ECO:0000313" key="3">
    <source>
        <dbReference type="EMBL" id="MBQ0930759.1"/>
    </source>
</evidence>
<keyword evidence="2" id="KW-0732">Signal</keyword>
<dbReference type="AlphaFoldDB" id="A0A940Y5V9"/>